<dbReference type="Gene3D" id="3.40.50.300">
    <property type="entry name" value="P-loop containing nucleotide triphosphate hydrolases"/>
    <property type="match status" value="1"/>
</dbReference>
<protein>
    <recommendedName>
        <fullName evidence="2 8">Cell division ATP-binding protein FtsE</fullName>
    </recommendedName>
</protein>
<keyword evidence="3" id="KW-0813">Transport</keyword>
<comment type="caution">
    <text evidence="10">The sequence shown here is derived from an EMBL/GenBank/DDBJ whole genome shotgun (WGS) entry which is preliminary data.</text>
</comment>
<keyword evidence="6 8" id="KW-0067">ATP-binding</keyword>
<evidence type="ECO:0000256" key="4">
    <source>
        <dbReference type="ARBA" id="ARBA00022475"/>
    </source>
</evidence>
<organism evidence="10">
    <name type="scientific">Eiseniibacteriota bacterium</name>
    <dbReference type="NCBI Taxonomy" id="2212470"/>
    <lineage>
        <taxon>Bacteria</taxon>
        <taxon>Candidatus Eiseniibacteriota</taxon>
    </lineage>
</organism>
<comment type="similarity">
    <text evidence="1 8">Belongs to the ABC transporter superfamily.</text>
</comment>
<keyword evidence="8 10" id="KW-0132">Cell division</keyword>
<evidence type="ECO:0000256" key="3">
    <source>
        <dbReference type="ARBA" id="ARBA00022448"/>
    </source>
</evidence>
<dbReference type="SUPFAM" id="SSF52540">
    <property type="entry name" value="P-loop containing nucleoside triphosphate hydrolases"/>
    <property type="match status" value="1"/>
</dbReference>
<dbReference type="InterPro" id="IPR005286">
    <property type="entry name" value="Cell_div_FtsE"/>
</dbReference>
<dbReference type="GO" id="GO:0016887">
    <property type="term" value="F:ATP hydrolysis activity"/>
    <property type="evidence" value="ECO:0007669"/>
    <property type="project" value="InterPro"/>
</dbReference>
<comment type="subunit">
    <text evidence="8">Homodimer. Forms a membrane-associated complex with FtsX.</text>
</comment>
<dbReference type="GO" id="GO:0051301">
    <property type="term" value="P:cell division"/>
    <property type="evidence" value="ECO:0007669"/>
    <property type="project" value="UniProtKB-UniRule"/>
</dbReference>
<dbReference type="InterPro" id="IPR003593">
    <property type="entry name" value="AAA+_ATPase"/>
</dbReference>
<accession>A0A7V2AUH2</accession>
<evidence type="ECO:0000256" key="1">
    <source>
        <dbReference type="ARBA" id="ARBA00005417"/>
    </source>
</evidence>
<dbReference type="GO" id="GO:0005886">
    <property type="term" value="C:plasma membrane"/>
    <property type="evidence" value="ECO:0007669"/>
    <property type="project" value="UniProtKB-SubCell"/>
</dbReference>
<dbReference type="PROSITE" id="PS00211">
    <property type="entry name" value="ABC_TRANSPORTER_1"/>
    <property type="match status" value="1"/>
</dbReference>
<reference evidence="10" key="1">
    <citation type="journal article" date="2020" name="mSystems">
        <title>Genome- and Community-Level Interaction Insights into Carbon Utilization and Element Cycling Functions of Hydrothermarchaeota in Hydrothermal Sediment.</title>
        <authorList>
            <person name="Zhou Z."/>
            <person name="Liu Y."/>
            <person name="Xu W."/>
            <person name="Pan J."/>
            <person name="Luo Z.H."/>
            <person name="Li M."/>
        </authorList>
    </citation>
    <scope>NUCLEOTIDE SEQUENCE [LARGE SCALE GENOMIC DNA]</scope>
    <source>
        <strain evidence="10">SpSt-1233</strain>
    </source>
</reference>
<dbReference type="InterPro" id="IPR003439">
    <property type="entry name" value="ABC_transporter-like_ATP-bd"/>
</dbReference>
<keyword evidence="8" id="KW-0131">Cell cycle</keyword>
<evidence type="ECO:0000313" key="10">
    <source>
        <dbReference type="EMBL" id="HER43495.1"/>
    </source>
</evidence>
<dbReference type="EMBL" id="DSEC01000244">
    <property type="protein sequence ID" value="HER43495.1"/>
    <property type="molecule type" value="Genomic_DNA"/>
</dbReference>
<dbReference type="GO" id="GO:0005524">
    <property type="term" value="F:ATP binding"/>
    <property type="evidence" value="ECO:0007669"/>
    <property type="project" value="UniProtKB-UniRule"/>
</dbReference>
<proteinExistence type="inferred from homology"/>
<dbReference type="PANTHER" id="PTHR43166">
    <property type="entry name" value="AMINO ACID IMPORT ATP-BINDING PROTEIN"/>
    <property type="match status" value="1"/>
</dbReference>
<evidence type="ECO:0000256" key="5">
    <source>
        <dbReference type="ARBA" id="ARBA00022741"/>
    </source>
</evidence>
<evidence type="ECO:0000259" key="9">
    <source>
        <dbReference type="PROSITE" id="PS50893"/>
    </source>
</evidence>
<dbReference type="SMART" id="SM00382">
    <property type="entry name" value="AAA"/>
    <property type="match status" value="1"/>
</dbReference>
<dbReference type="Pfam" id="PF00005">
    <property type="entry name" value="ABC_tran"/>
    <property type="match status" value="1"/>
</dbReference>
<sequence length="260" mass="29251">MNEDRRIIIGVYHLNKSLGKHFGLEDINLQVANGEFVFLVGPSGAGKSTLLRLLYMEDTPGSGQIVVGHYLSTRMKRSTIPELRRRIGIIFQDFRLLEDRNVFENVALALKVGGVGMGDIKRSVTDILSRVGLYHKRYEFPHALSGGEQQRVAIARAVANRPAVLLADEPTGNLDPVVTRSILELLFKINAGGTAVLMATHDMELVRSFGQRIIYLDNGRIVRDKEMIYMGDLRDRIDSTGVSRNAERFRDREITDNEER</sequence>
<dbReference type="InterPro" id="IPR027417">
    <property type="entry name" value="P-loop_NTPase"/>
</dbReference>
<dbReference type="InterPro" id="IPR017871">
    <property type="entry name" value="ABC_transporter-like_CS"/>
</dbReference>
<gene>
    <name evidence="8 10" type="primary">ftsE</name>
    <name evidence="10" type="ORF">ENO08_03450</name>
</gene>
<evidence type="ECO:0000256" key="7">
    <source>
        <dbReference type="ARBA" id="ARBA00023136"/>
    </source>
</evidence>
<dbReference type="Proteomes" id="UP000886069">
    <property type="component" value="Unassembled WGS sequence"/>
</dbReference>
<dbReference type="NCBIfam" id="TIGR02673">
    <property type="entry name" value="FtsE"/>
    <property type="match status" value="1"/>
</dbReference>
<keyword evidence="5 8" id="KW-0547">Nucleotide-binding</keyword>
<keyword evidence="4 8" id="KW-1003">Cell membrane</keyword>
<comment type="subcellular location">
    <subcellularLocation>
        <location evidence="8">Cell membrane</location>
        <topology evidence="8">Peripheral membrane protein</topology>
        <orientation evidence="8">Cytoplasmic side</orientation>
    </subcellularLocation>
</comment>
<feature type="domain" description="ABC transporter" evidence="9">
    <location>
        <begin position="9"/>
        <end position="243"/>
    </location>
</feature>
<dbReference type="PROSITE" id="PS50893">
    <property type="entry name" value="ABC_TRANSPORTER_2"/>
    <property type="match status" value="1"/>
</dbReference>
<evidence type="ECO:0000256" key="8">
    <source>
        <dbReference type="RuleBase" id="RU365094"/>
    </source>
</evidence>
<name>A0A7V2AUH2_UNCEI</name>
<keyword evidence="7 8" id="KW-0472">Membrane</keyword>
<evidence type="ECO:0000256" key="6">
    <source>
        <dbReference type="ARBA" id="ARBA00022840"/>
    </source>
</evidence>
<dbReference type="AlphaFoldDB" id="A0A7V2AUH2"/>
<dbReference type="InterPro" id="IPR050086">
    <property type="entry name" value="MetN_ABC_transporter-like"/>
</dbReference>
<evidence type="ECO:0000256" key="2">
    <source>
        <dbReference type="ARBA" id="ARBA00020019"/>
    </source>
</evidence>
<comment type="function">
    <text evidence="8">Part of the ABC transporter FtsEX involved in cellular division.</text>
</comment>
<dbReference type="FunFam" id="3.40.50.300:FF:000056">
    <property type="entry name" value="Cell division ATP-binding protein FtsE"/>
    <property type="match status" value="1"/>
</dbReference>
<dbReference type="PANTHER" id="PTHR43166:SF9">
    <property type="entry name" value="GLUTAMATE_ASPARTATE IMPORT ATP-BINDING PROTEIN GLTL"/>
    <property type="match status" value="1"/>
</dbReference>